<organism evidence="2 3">
    <name type="scientific">Streptococcus macacae NCTC 11558</name>
    <dbReference type="NCBI Taxonomy" id="764298"/>
    <lineage>
        <taxon>Bacteria</taxon>
        <taxon>Bacillati</taxon>
        <taxon>Bacillota</taxon>
        <taxon>Bacilli</taxon>
        <taxon>Lactobacillales</taxon>
        <taxon>Streptococcaceae</taxon>
        <taxon>Streptococcus</taxon>
    </lineage>
</organism>
<dbReference type="Proteomes" id="UP000003573">
    <property type="component" value="Unassembled WGS sequence"/>
</dbReference>
<name>G5JWV5_9STRE</name>
<gene>
    <name evidence="2" type="ORF">STRMA_1252</name>
</gene>
<evidence type="ECO:0000256" key="1">
    <source>
        <dbReference type="SAM" id="MobiDB-lite"/>
    </source>
</evidence>
<sequence length="117" mass="12918">MAWYNNWNDFKAAVSDAYDDVSSEISDGVEGARENTIAALKALNKEAIKYVHAPIRKGEREDAKLFFDEHVKQIASESKSNLEAVAGKMDSSIKGKLSKSIQKSMKSKASGYDKISE</sequence>
<dbReference type="STRING" id="764298.STRMA_1252"/>
<feature type="region of interest" description="Disordered" evidence="1">
    <location>
        <begin position="97"/>
        <end position="117"/>
    </location>
</feature>
<protein>
    <submittedName>
        <fullName evidence="2">Uncharacterized protein</fullName>
    </submittedName>
</protein>
<dbReference type="EMBL" id="AEUW02000001">
    <property type="protein sequence ID" value="EHJ52211.1"/>
    <property type="molecule type" value="Genomic_DNA"/>
</dbReference>
<dbReference type="AlphaFoldDB" id="G5JWV5"/>
<proteinExistence type="predicted"/>
<keyword evidence="3" id="KW-1185">Reference proteome</keyword>
<accession>G5JWV5</accession>
<reference evidence="2 3" key="1">
    <citation type="journal article" date="2014" name="Int. J. Syst. Evol. Microbiol.">
        <title>Phylogenomics and the dynamic genome evolution of the genus Streptococcus.</title>
        <authorList>
            <consortium name="The Broad Institute Genome Sequencing Platform"/>
            <person name="Richards V.P."/>
            <person name="Palmer S.R."/>
            <person name="Pavinski Bitar P.D."/>
            <person name="Qin X."/>
            <person name="Weinstock G.M."/>
            <person name="Highlander S.K."/>
            <person name="Town C.D."/>
            <person name="Burne R.A."/>
            <person name="Stanhope M.J."/>
        </authorList>
    </citation>
    <scope>NUCLEOTIDE SEQUENCE [LARGE SCALE GENOMIC DNA]</scope>
    <source>
        <strain evidence="2 3">NCTC 11558</strain>
    </source>
</reference>
<evidence type="ECO:0000313" key="2">
    <source>
        <dbReference type="EMBL" id="EHJ52211.1"/>
    </source>
</evidence>
<dbReference type="OrthoDB" id="2236407at2"/>
<comment type="caution">
    <text evidence="2">The sequence shown here is derived from an EMBL/GenBank/DDBJ whole genome shotgun (WGS) entry which is preliminary data.</text>
</comment>
<evidence type="ECO:0000313" key="3">
    <source>
        <dbReference type="Proteomes" id="UP000003573"/>
    </source>
</evidence>
<dbReference type="RefSeq" id="WP_003079993.1">
    <property type="nucleotide sequence ID" value="NZ_AEUW02000001.1"/>
</dbReference>